<accession>A0A8H4L451</accession>
<reference evidence="4 5" key="1">
    <citation type="submission" date="2020-01" db="EMBL/GenBank/DDBJ databases">
        <title>Identification and distribution of gene clusters putatively required for synthesis of sphingolipid metabolism inhibitors in phylogenetically diverse species of the filamentous fungus Fusarium.</title>
        <authorList>
            <person name="Kim H.-S."/>
            <person name="Busman M."/>
            <person name="Brown D.W."/>
            <person name="Divon H."/>
            <person name="Uhlig S."/>
            <person name="Proctor R.H."/>
        </authorList>
    </citation>
    <scope>NUCLEOTIDE SEQUENCE [LARGE SCALE GENOMIC DNA]</scope>
    <source>
        <strain evidence="4 5">NRRL 20459</strain>
    </source>
</reference>
<dbReference type="InterPro" id="IPR045312">
    <property type="entry name" value="PCBER-like"/>
</dbReference>
<proteinExistence type="predicted"/>
<dbReference type="Gene3D" id="3.90.25.10">
    <property type="entry name" value="UDP-galactose 4-epimerase, domain 1"/>
    <property type="match status" value="1"/>
</dbReference>
<dbReference type="AlphaFoldDB" id="A0A8H4L451"/>
<keyword evidence="1" id="KW-0521">NADP</keyword>
<dbReference type="InterPro" id="IPR036291">
    <property type="entry name" value="NAD(P)-bd_dom_sf"/>
</dbReference>
<dbReference type="OrthoDB" id="419598at2759"/>
<dbReference type="EMBL" id="JAADYS010001508">
    <property type="protein sequence ID" value="KAF4462592.1"/>
    <property type="molecule type" value="Genomic_DNA"/>
</dbReference>
<keyword evidence="2" id="KW-0560">Oxidoreductase</keyword>
<keyword evidence="5" id="KW-1185">Reference proteome</keyword>
<dbReference type="Pfam" id="PF05368">
    <property type="entry name" value="NmrA"/>
    <property type="match status" value="1"/>
</dbReference>
<name>A0A8H4L451_9HYPO</name>
<protein>
    <submittedName>
        <fullName evidence="4">Isoflavone reductase family</fullName>
    </submittedName>
</protein>
<evidence type="ECO:0000313" key="4">
    <source>
        <dbReference type="EMBL" id="KAF4462592.1"/>
    </source>
</evidence>
<dbReference type="Proteomes" id="UP000554235">
    <property type="component" value="Unassembled WGS sequence"/>
</dbReference>
<dbReference type="InterPro" id="IPR051609">
    <property type="entry name" value="NmrA/Isoflavone_reductase-like"/>
</dbReference>
<organism evidence="4 5">
    <name type="scientific">Fusarium albosuccineum</name>
    <dbReference type="NCBI Taxonomy" id="1237068"/>
    <lineage>
        <taxon>Eukaryota</taxon>
        <taxon>Fungi</taxon>
        <taxon>Dikarya</taxon>
        <taxon>Ascomycota</taxon>
        <taxon>Pezizomycotina</taxon>
        <taxon>Sordariomycetes</taxon>
        <taxon>Hypocreomycetidae</taxon>
        <taxon>Hypocreales</taxon>
        <taxon>Nectriaceae</taxon>
        <taxon>Fusarium</taxon>
        <taxon>Fusarium decemcellulare species complex</taxon>
    </lineage>
</organism>
<evidence type="ECO:0000256" key="1">
    <source>
        <dbReference type="ARBA" id="ARBA00022857"/>
    </source>
</evidence>
<dbReference type="PANTHER" id="PTHR47706">
    <property type="entry name" value="NMRA-LIKE FAMILY PROTEIN"/>
    <property type="match status" value="1"/>
</dbReference>
<dbReference type="InterPro" id="IPR008030">
    <property type="entry name" value="NmrA-like"/>
</dbReference>
<sequence length="321" mass="35179">MIKVAIAGATGETGFSIVNGLLESSNPKFDIVALTRPSSIEKAQTLGLPQRGVKIVGVDLNGPQDELVKHLSGVDVVISAVDPSAFSAQIPLANAAKAANVSRFIPCSFATVGPPTGVMQLREMKEEIINHIKKIHLPYTIIDVGWWFQLSIPTIPSGRTKYAALAPANTIAGDGTVLSALTDSRDIGLWVARIIADPRTLNKMVLAYNELLSQNQVHELLEKLSGEKTERQHMAEQALLDTIEEAKKSDDPRAVYKVWNMQYLYSYGIRGDNNPEYAKYLGYLDATELYPDLKVNKLESFFQEVLDGKATSAYARKYGKA</sequence>
<evidence type="ECO:0000313" key="5">
    <source>
        <dbReference type="Proteomes" id="UP000554235"/>
    </source>
</evidence>
<comment type="caution">
    <text evidence="4">The sequence shown here is derived from an EMBL/GenBank/DDBJ whole genome shotgun (WGS) entry which is preliminary data.</text>
</comment>
<dbReference type="GO" id="GO:0016491">
    <property type="term" value="F:oxidoreductase activity"/>
    <property type="evidence" value="ECO:0007669"/>
    <property type="project" value="UniProtKB-KW"/>
</dbReference>
<evidence type="ECO:0000256" key="2">
    <source>
        <dbReference type="ARBA" id="ARBA00023002"/>
    </source>
</evidence>
<feature type="domain" description="NmrA-like" evidence="3">
    <location>
        <begin position="3"/>
        <end position="301"/>
    </location>
</feature>
<gene>
    <name evidence="4" type="ORF">FALBO_10594</name>
</gene>
<dbReference type="PANTHER" id="PTHR47706:SF9">
    <property type="entry name" value="NMRA-LIKE DOMAIN-CONTAINING PROTEIN-RELATED"/>
    <property type="match status" value="1"/>
</dbReference>
<dbReference type="CDD" id="cd05259">
    <property type="entry name" value="PCBER_SDR_a"/>
    <property type="match status" value="1"/>
</dbReference>
<evidence type="ECO:0000259" key="3">
    <source>
        <dbReference type="Pfam" id="PF05368"/>
    </source>
</evidence>
<dbReference type="SUPFAM" id="SSF51735">
    <property type="entry name" value="NAD(P)-binding Rossmann-fold domains"/>
    <property type="match status" value="1"/>
</dbReference>
<dbReference type="Gene3D" id="3.40.50.720">
    <property type="entry name" value="NAD(P)-binding Rossmann-like Domain"/>
    <property type="match status" value="1"/>
</dbReference>